<comment type="similarity">
    <text evidence="3">Belongs to the steroid 5-alpha reductase family.</text>
</comment>
<keyword evidence="10 17" id="KW-1133">Transmembrane helix</keyword>
<dbReference type="EC" id="1.3.1.93" evidence="4"/>
<keyword evidence="8" id="KW-0276">Fatty acid metabolism</keyword>
<comment type="caution">
    <text evidence="19">The sequence shown here is derived from an EMBL/GenBank/DDBJ whole genome shotgun (WGS) entry which is preliminary data.</text>
</comment>
<evidence type="ECO:0000256" key="14">
    <source>
        <dbReference type="ARBA" id="ARBA00023160"/>
    </source>
</evidence>
<evidence type="ECO:0000256" key="9">
    <source>
        <dbReference type="ARBA" id="ARBA00022857"/>
    </source>
</evidence>
<evidence type="ECO:0000256" key="17">
    <source>
        <dbReference type="SAM" id="Phobius"/>
    </source>
</evidence>
<evidence type="ECO:0000256" key="2">
    <source>
        <dbReference type="ARBA" id="ARBA00005194"/>
    </source>
</evidence>
<keyword evidence="6 17" id="KW-0812">Transmembrane</keyword>
<protein>
    <recommendedName>
        <fullName evidence="4">very-long-chain enoyl-CoA reductase</fullName>
        <ecNumber evidence="4">1.3.1.93</ecNumber>
    </recommendedName>
</protein>
<comment type="function">
    <text evidence="16">Catalyzes the last of the four reactions of the long-chain fatty acids elongation cycle. This endoplasmic reticulum-bound enzymatic process, allows the addition of 2 carbons to the chain of long- and very long-chain fatty acids/VLCFAs per cycle. This enzyme reduces the trans-2,3-enoyl-CoA fatty acid intermediate to an acyl-CoA that can be further elongated by entering a new cycle of elongation. Thereby, it participates in the production of VLCFAs of different chain lengths that are involved in multiple biological processes as precursors of membrane lipids and lipid mediators.</text>
</comment>
<dbReference type="GO" id="GO:0102758">
    <property type="term" value="F:very-long-chain enoyl-CoA reductase activity"/>
    <property type="evidence" value="ECO:0007669"/>
    <property type="project" value="UniProtKB-EC"/>
</dbReference>
<evidence type="ECO:0000256" key="3">
    <source>
        <dbReference type="ARBA" id="ARBA00007742"/>
    </source>
</evidence>
<evidence type="ECO:0000313" key="19">
    <source>
        <dbReference type="EMBL" id="CAF9942802.1"/>
    </source>
</evidence>
<sequence length="304" mass="33628">MAAQKMTLAVRPRGKPVKKLPEEVSLPTNGPTSELYKQLALKAGTTIHRLRVTKGSDGSFVPNSKDLSIDSTGLREQSTIYVKDLGPQIAWRTVFLVEYLGPLLIHPLLYLILPSTPNGSGPSQLQTLTLALVCLHFAKRELETLFVHRFSSATMPAFNIFKNSAHYWLLSGLNMAYWIYLPSAPAARESDPLITYPGLALFVIGELGNLSNHLTLRSLRSSGGAERGIPQGPGFGLVTCPNYMFETMAWIGIALVSWSWSTVLFAVVAAAQMGLWAKKKEARYRKDFGGKYQKKRFSMLPGIW</sequence>
<evidence type="ECO:0000256" key="13">
    <source>
        <dbReference type="ARBA" id="ARBA00023136"/>
    </source>
</evidence>
<keyword evidence="20" id="KW-1185">Reference proteome</keyword>
<dbReference type="InterPro" id="IPR039357">
    <property type="entry name" value="SRD5A/TECR"/>
</dbReference>
<feature type="transmembrane region" description="Helical" evidence="17">
    <location>
        <begin position="249"/>
        <end position="276"/>
    </location>
</feature>
<evidence type="ECO:0000256" key="5">
    <source>
        <dbReference type="ARBA" id="ARBA00022516"/>
    </source>
</evidence>
<evidence type="ECO:0000256" key="11">
    <source>
        <dbReference type="ARBA" id="ARBA00023002"/>
    </source>
</evidence>
<dbReference type="FunFam" id="1.20.120.1630:FF:000010">
    <property type="entry name" value="Steroid alpha reductase family protein"/>
    <property type="match status" value="1"/>
</dbReference>
<dbReference type="AlphaFoldDB" id="A0A8H3J8L0"/>
<dbReference type="PANTHER" id="PTHR10556">
    <property type="entry name" value="3-OXO-5-ALPHA-STEROID 4-DEHYDROGENASE"/>
    <property type="match status" value="1"/>
</dbReference>
<name>A0A8H3J8L0_9LECA</name>
<dbReference type="GO" id="GO:0042761">
    <property type="term" value="P:very long-chain fatty acid biosynthetic process"/>
    <property type="evidence" value="ECO:0007669"/>
    <property type="project" value="TreeGrafter"/>
</dbReference>
<gene>
    <name evidence="19" type="primary">TSC13</name>
    <name evidence="19" type="ORF">ALECFALPRED_010076</name>
</gene>
<dbReference type="PANTHER" id="PTHR10556:SF28">
    <property type="entry name" value="VERY-LONG-CHAIN ENOYL-COA REDUCTASE"/>
    <property type="match status" value="1"/>
</dbReference>
<evidence type="ECO:0000256" key="12">
    <source>
        <dbReference type="ARBA" id="ARBA00023098"/>
    </source>
</evidence>
<dbReference type="Proteomes" id="UP000664203">
    <property type="component" value="Unassembled WGS sequence"/>
</dbReference>
<comment type="catalytic activity">
    <reaction evidence="15">
        <text>a very-long-chain 2,3-saturated fatty acyl-CoA + NADP(+) = a very-long-chain (2E)-enoyl-CoA + NADPH + H(+)</text>
        <dbReference type="Rhea" id="RHEA:14473"/>
        <dbReference type="ChEBI" id="CHEBI:15378"/>
        <dbReference type="ChEBI" id="CHEBI:57783"/>
        <dbReference type="ChEBI" id="CHEBI:58349"/>
        <dbReference type="ChEBI" id="CHEBI:83724"/>
        <dbReference type="ChEBI" id="CHEBI:83728"/>
        <dbReference type="EC" id="1.3.1.93"/>
    </reaction>
</comment>
<dbReference type="PROSITE" id="PS50244">
    <property type="entry name" value="S5A_REDUCTASE"/>
    <property type="match status" value="1"/>
</dbReference>
<dbReference type="Gene3D" id="1.20.120.1630">
    <property type="match status" value="1"/>
</dbReference>
<evidence type="ECO:0000256" key="8">
    <source>
        <dbReference type="ARBA" id="ARBA00022832"/>
    </source>
</evidence>
<evidence type="ECO:0000313" key="20">
    <source>
        <dbReference type="Proteomes" id="UP000664203"/>
    </source>
</evidence>
<organism evidence="19 20">
    <name type="scientific">Alectoria fallacina</name>
    <dbReference type="NCBI Taxonomy" id="1903189"/>
    <lineage>
        <taxon>Eukaryota</taxon>
        <taxon>Fungi</taxon>
        <taxon>Dikarya</taxon>
        <taxon>Ascomycota</taxon>
        <taxon>Pezizomycotina</taxon>
        <taxon>Lecanoromycetes</taxon>
        <taxon>OSLEUM clade</taxon>
        <taxon>Lecanoromycetidae</taxon>
        <taxon>Lecanorales</taxon>
        <taxon>Lecanorineae</taxon>
        <taxon>Parmeliaceae</taxon>
        <taxon>Alectoria</taxon>
    </lineage>
</organism>
<reference evidence="19" key="1">
    <citation type="submission" date="2021-03" db="EMBL/GenBank/DDBJ databases">
        <authorList>
            <person name="Tagirdzhanova G."/>
        </authorList>
    </citation>
    <scope>NUCLEOTIDE SEQUENCE</scope>
</reference>
<dbReference type="OrthoDB" id="540503at2759"/>
<evidence type="ECO:0000256" key="15">
    <source>
        <dbReference type="ARBA" id="ARBA00051495"/>
    </source>
</evidence>
<dbReference type="Pfam" id="PF02544">
    <property type="entry name" value="Steroid_dh"/>
    <property type="match status" value="1"/>
</dbReference>
<evidence type="ECO:0000256" key="6">
    <source>
        <dbReference type="ARBA" id="ARBA00022692"/>
    </source>
</evidence>
<keyword evidence="11" id="KW-0560">Oxidoreductase</keyword>
<keyword evidence="9" id="KW-0521">NADP</keyword>
<feature type="domain" description="3-oxo-5-alpha-steroid 4-dehydrogenase C-terminal" evidence="18">
    <location>
        <begin position="154"/>
        <end position="304"/>
    </location>
</feature>
<dbReference type="EMBL" id="CAJPDR010000815">
    <property type="protein sequence ID" value="CAF9942802.1"/>
    <property type="molecule type" value="Genomic_DNA"/>
</dbReference>
<evidence type="ECO:0000256" key="10">
    <source>
        <dbReference type="ARBA" id="ARBA00022989"/>
    </source>
</evidence>
<comment type="pathway">
    <text evidence="2">Lipid metabolism; fatty acid biosynthesis.</text>
</comment>
<evidence type="ECO:0000256" key="4">
    <source>
        <dbReference type="ARBA" id="ARBA00012530"/>
    </source>
</evidence>
<keyword evidence="13 17" id="KW-0472">Membrane</keyword>
<dbReference type="InterPro" id="IPR001104">
    <property type="entry name" value="3-oxo-5_a-steroid_4-DH_C"/>
</dbReference>
<evidence type="ECO:0000256" key="16">
    <source>
        <dbReference type="ARBA" id="ARBA00058640"/>
    </source>
</evidence>
<proteinExistence type="inferred from homology"/>
<comment type="subcellular location">
    <subcellularLocation>
        <location evidence="1">Endoplasmic reticulum membrane</location>
        <topology evidence="1">Multi-pass membrane protein</topology>
    </subcellularLocation>
</comment>
<evidence type="ECO:0000259" key="18">
    <source>
        <dbReference type="Pfam" id="PF02544"/>
    </source>
</evidence>
<dbReference type="GO" id="GO:0005789">
    <property type="term" value="C:endoplasmic reticulum membrane"/>
    <property type="evidence" value="ECO:0007669"/>
    <property type="project" value="UniProtKB-SubCell"/>
</dbReference>
<evidence type="ECO:0000256" key="7">
    <source>
        <dbReference type="ARBA" id="ARBA00022824"/>
    </source>
</evidence>
<accession>A0A8H3J8L0</accession>
<keyword evidence="14" id="KW-0275">Fatty acid biosynthesis</keyword>
<keyword evidence="12" id="KW-0443">Lipid metabolism</keyword>
<keyword evidence="7" id="KW-0256">Endoplasmic reticulum</keyword>
<evidence type="ECO:0000256" key="1">
    <source>
        <dbReference type="ARBA" id="ARBA00004477"/>
    </source>
</evidence>
<keyword evidence="5" id="KW-0444">Lipid biosynthesis</keyword>